<dbReference type="InterPro" id="IPR017871">
    <property type="entry name" value="ABC_transporter-like_CS"/>
</dbReference>
<keyword evidence="3" id="KW-0813">Transport</keyword>
<dbReference type="Proteomes" id="UP000324326">
    <property type="component" value="Unassembled WGS sequence"/>
</dbReference>
<dbReference type="AlphaFoldDB" id="A0A5M8RML3"/>
<evidence type="ECO:0000256" key="7">
    <source>
        <dbReference type="ARBA" id="ARBA00022840"/>
    </source>
</evidence>
<comment type="subcellular location">
    <subcellularLocation>
        <location evidence="1">Cell membrane</location>
        <topology evidence="1">Peripheral membrane protein</topology>
    </subcellularLocation>
</comment>
<evidence type="ECO:0000256" key="1">
    <source>
        <dbReference type="ARBA" id="ARBA00004202"/>
    </source>
</evidence>
<feature type="domain" description="ABC transporter" evidence="11">
    <location>
        <begin position="264"/>
        <end position="491"/>
    </location>
</feature>
<dbReference type="EMBL" id="QSND01000003">
    <property type="protein sequence ID" value="KAA6449339.1"/>
    <property type="molecule type" value="Genomic_DNA"/>
</dbReference>
<evidence type="ECO:0000256" key="9">
    <source>
        <dbReference type="ARBA" id="ARBA00023136"/>
    </source>
</evidence>
<dbReference type="InterPro" id="IPR003439">
    <property type="entry name" value="ABC_transporter-like_ATP-bd"/>
</dbReference>
<dbReference type="GO" id="GO:0005524">
    <property type="term" value="F:ATP binding"/>
    <property type="evidence" value="ECO:0007669"/>
    <property type="project" value="UniProtKB-KW"/>
</dbReference>
<dbReference type="InterPro" id="IPR015856">
    <property type="entry name" value="ABC_transpr_CbiO/EcfA_su"/>
</dbReference>
<accession>A0A5M8RML3</accession>
<feature type="domain" description="ABC transporter" evidence="11">
    <location>
        <begin position="2"/>
        <end position="240"/>
    </location>
</feature>
<evidence type="ECO:0000256" key="4">
    <source>
        <dbReference type="ARBA" id="ARBA00022475"/>
    </source>
</evidence>
<evidence type="ECO:0000256" key="5">
    <source>
        <dbReference type="ARBA" id="ARBA00022737"/>
    </source>
</evidence>
<dbReference type="GO" id="GO:0043190">
    <property type="term" value="C:ATP-binding cassette (ABC) transporter complex"/>
    <property type="evidence" value="ECO:0007669"/>
    <property type="project" value="TreeGrafter"/>
</dbReference>
<dbReference type="PANTHER" id="PTHR43553:SF23">
    <property type="entry name" value="ABC TRANSPORTER ATP-BINDING COMPONENT"/>
    <property type="match status" value="1"/>
</dbReference>
<sequence length="509" mass="57612">MISLKNVCFQYNEKQTLLQNIHLQIEQGEFIVLTGPSGSGKTTLSRIINGLIPHFYEGTLSGDVHIKGQNLKAAPIWQISQSIGSVFQDPKTQFFTSVAQDEMAFELENYGRDRSFIQQRLDDVCKQMNIADIRGAFLHTLSSGQKQNVAIASATMIDPEIYVMDEPSANLDLNATDALKDELVRLKKLGKTVVIAEHRLYYVMDLADRIIYMRNGRIEGILNPQETALFSHEELKKRGLRSPSLTEGSLPKNEAQNLPRDAAIDIRQLYVRHKRKNPFTIKGADLSLKFGEVCALIGENGAGKTMLARTITGLIHEHAGEIYFSGKRVKAKQRLKRAWFVMQDTVYQLFADSVWNELFLNIEPSLENKQQAEKLLKMLDLWLLREQHPATLSGGQKQRLVLAVGLMQKADIFILDEPTSGLDGSNLQRVISVIRQLKRRNCHVLIITHDHELVAGACQQIIKLEDGKISQNIPTATLEYEEIIQLMRSNQTIKKEDHTCHHHRLSNAF</sequence>
<evidence type="ECO:0000256" key="10">
    <source>
        <dbReference type="ARBA" id="ARBA00025157"/>
    </source>
</evidence>
<evidence type="ECO:0000313" key="13">
    <source>
        <dbReference type="Proteomes" id="UP000324326"/>
    </source>
</evidence>
<proteinExistence type="inferred from homology"/>
<evidence type="ECO:0000259" key="11">
    <source>
        <dbReference type="PROSITE" id="PS50893"/>
    </source>
</evidence>
<evidence type="ECO:0000256" key="3">
    <source>
        <dbReference type="ARBA" id="ARBA00022448"/>
    </source>
</evidence>
<dbReference type="SUPFAM" id="SSF52540">
    <property type="entry name" value="P-loop containing nucleoside triphosphate hydrolases"/>
    <property type="match status" value="2"/>
</dbReference>
<name>A0A5M8RML3_9BACI</name>
<keyword evidence="4" id="KW-1003">Cell membrane</keyword>
<protein>
    <submittedName>
        <fullName evidence="12">ATP-binding cassette domain-containing protein</fullName>
    </submittedName>
</protein>
<keyword evidence="6" id="KW-0547">Nucleotide-binding</keyword>
<dbReference type="PANTHER" id="PTHR43553">
    <property type="entry name" value="HEAVY METAL TRANSPORTER"/>
    <property type="match status" value="1"/>
</dbReference>
<dbReference type="InterPro" id="IPR027417">
    <property type="entry name" value="P-loop_NTPase"/>
</dbReference>
<dbReference type="GO" id="GO:0016887">
    <property type="term" value="F:ATP hydrolysis activity"/>
    <property type="evidence" value="ECO:0007669"/>
    <property type="project" value="InterPro"/>
</dbReference>
<dbReference type="Gene3D" id="3.40.50.300">
    <property type="entry name" value="P-loop containing nucleotide triphosphate hydrolases"/>
    <property type="match status" value="2"/>
</dbReference>
<evidence type="ECO:0000313" key="12">
    <source>
        <dbReference type="EMBL" id="KAA6449339.1"/>
    </source>
</evidence>
<dbReference type="PROSITE" id="PS00211">
    <property type="entry name" value="ABC_TRANSPORTER_1"/>
    <property type="match status" value="1"/>
</dbReference>
<evidence type="ECO:0000256" key="8">
    <source>
        <dbReference type="ARBA" id="ARBA00022967"/>
    </source>
</evidence>
<evidence type="ECO:0000256" key="6">
    <source>
        <dbReference type="ARBA" id="ARBA00022741"/>
    </source>
</evidence>
<keyword evidence="9" id="KW-0472">Membrane</keyword>
<gene>
    <name evidence="12" type="ORF">DX927_15610</name>
</gene>
<keyword evidence="8" id="KW-1278">Translocase</keyword>
<dbReference type="PROSITE" id="PS50893">
    <property type="entry name" value="ABC_TRANSPORTER_2"/>
    <property type="match status" value="2"/>
</dbReference>
<comment type="function">
    <text evidence="10">Probably part of an ABC transporter complex. Responsible for energy coupling to the transport system.</text>
</comment>
<organism evidence="12 13">
    <name type="scientific">Bacillus swezeyi</name>
    <dbReference type="NCBI Taxonomy" id="1925020"/>
    <lineage>
        <taxon>Bacteria</taxon>
        <taxon>Bacillati</taxon>
        <taxon>Bacillota</taxon>
        <taxon>Bacilli</taxon>
        <taxon>Bacillales</taxon>
        <taxon>Bacillaceae</taxon>
        <taxon>Bacillus</taxon>
    </lineage>
</organism>
<dbReference type="InterPro" id="IPR050095">
    <property type="entry name" value="ECF_ABC_transporter_ATP-bd"/>
</dbReference>
<dbReference type="Pfam" id="PF00005">
    <property type="entry name" value="ABC_tran"/>
    <property type="match status" value="2"/>
</dbReference>
<keyword evidence="5" id="KW-0677">Repeat</keyword>
<dbReference type="GO" id="GO:0042626">
    <property type="term" value="F:ATPase-coupled transmembrane transporter activity"/>
    <property type="evidence" value="ECO:0007669"/>
    <property type="project" value="TreeGrafter"/>
</dbReference>
<comment type="similarity">
    <text evidence="2">Belongs to the ABC transporter superfamily.</text>
</comment>
<evidence type="ECO:0000256" key="2">
    <source>
        <dbReference type="ARBA" id="ARBA00005417"/>
    </source>
</evidence>
<reference evidence="12 13" key="1">
    <citation type="submission" date="2018-08" db="EMBL/GenBank/DDBJ databases">
        <title>Bacillus phenotypic plasticity.</title>
        <authorList>
            <person name="Hurtado E."/>
        </authorList>
    </citation>
    <scope>NUCLEOTIDE SEQUENCE [LARGE SCALE GENOMIC DNA]</scope>
    <source>
        <strain evidence="12 13">427</strain>
    </source>
</reference>
<dbReference type="CDD" id="cd03225">
    <property type="entry name" value="ABC_cobalt_CbiO_domain1"/>
    <property type="match status" value="1"/>
</dbReference>
<dbReference type="SMART" id="SM00382">
    <property type="entry name" value="AAA"/>
    <property type="match status" value="2"/>
</dbReference>
<keyword evidence="7 12" id="KW-0067">ATP-binding</keyword>
<dbReference type="RefSeq" id="WP_148958592.1">
    <property type="nucleotide sequence ID" value="NZ_QSND01000003.1"/>
</dbReference>
<comment type="caution">
    <text evidence="12">The sequence shown here is derived from an EMBL/GenBank/DDBJ whole genome shotgun (WGS) entry which is preliminary data.</text>
</comment>
<dbReference type="InterPro" id="IPR003593">
    <property type="entry name" value="AAA+_ATPase"/>
</dbReference>